<accession>A0A2P8A8R3</accession>
<feature type="region of interest" description="Disordered" evidence="1">
    <location>
        <begin position="548"/>
        <end position="568"/>
    </location>
</feature>
<feature type="compositionally biased region" description="Basic and acidic residues" evidence="1">
    <location>
        <begin position="1479"/>
        <end position="1490"/>
    </location>
</feature>
<feature type="compositionally biased region" description="Polar residues" evidence="1">
    <location>
        <begin position="1027"/>
        <end position="1042"/>
    </location>
</feature>
<feature type="region of interest" description="Disordered" evidence="1">
    <location>
        <begin position="778"/>
        <end position="949"/>
    </location>
</feature>
<comment type="caution">
    <text evidence="2">The sequence shown here is derived from an EMBL/GenBank/DDBJ whole genome shotgun (WGS) entry which is preliminary data.</text>
</comment>
<feature type="region of interest" description="Disordered" evidence="1">
    <location>
        <begin position="976"/>
        <end position="1070"/>
    </location>
</feature>
<keyword evidence="3" id="KW-1185">Reference proteome</keyword>
<feature type="compositionally biased region" description="Polar residues" evidence="1">
    <location>
        <begin position="1328"/>
        <end position="1340"/>
    </location>
</feature>
<protein>
    <submittedName>
        <fullName evidence="2">Uncharacterized protein</fullName>
    </submittedName>
</protein>
<feature type="compositionally biased region" description="Basic and acidic residues" evidence="1">
    <location>
        <begin position="918"/>
        <end position="932"/>
    </location>
</feature>
<feature type="region of interest" description="Disordered" evidence="1">
    <location>
        <begin position="1446"/>
        <end position="1549"/>
    </location>
</feature>
<name>A0A2P8A8R3_9PEZI</name>
<feature type="region of interest" description="Disordered" evidence="1">
    <location>
        <begin position="1385"/>
        <end position="1433"/>
    </location>
</feature>
<dbReference type="Proteomes" id="UP000243723">
    <property type="component" value="Unassembled WGS sequence"/>
</dbReference>
<feature type="compositionally biased region" description="Polar residues" evidence="1">
    <location>
        <begin position="976"/>
        <end position="990"/>
    </location>
</feature>
<reference evidence="2 3" key="1">
    <citation type="submission" date="2017-05" db="EMBL/GenBank/DDBJ databases">
        <title>Draft genome sequence of Elsinoe australis.</title>
        <authorList>
            <person name="Cheng Q."/>
        </authorList>
    </citation>
    <scope>NUCLEOTIDE SEQUENCE [LARGE SCALE GENOMIC DNA]</scope>
    <source>
        <strain evidence="2 3">NL1</strain>
    </source>
</reference>
<feature type="compositionally biased region" description="Polar residues" evidence="1">
    <location>
        <begin position="747"/>
        <end position="762"/>
    </location>
</feature>
<feature type="region of interest" description="Disordered" evidence="1">
    <location>
        <begin position="1328"/>
        <end position="1366"/>
    </location>
</feature>
<dbReference type="EMBL" id="NHZQ01000060">
    <property type="protein sequence ID" value="PSK56856.1"/>
    <property type="molecule type" value="Genomic_DNA"/>
</dbReference>
<proteinExistence type="predicted"/>
<feature type="region of interest" description="Disordered" evidence="1">
    <location>
        <begin position="737"/>
        <end position="762"/>
    </location>
</feature>
<organism evidence="2 3">
    <name type="scientific">Elsinoe australis</name>
    <dbReference type="NCBI Taxonomy" id="40998"/>
    <lineage>
        <taxon>Eukaryota</taxon>
        <taxon>Fungi</taxon>
        <taxon>Dikarya</taxon>
        <taxon>Ascomycota</taxon>
        <taxon>Pezizomycotina</taxon>
        <taxon>Dothideomycetes</taxon>
        <taxon>Dothideomycetidae</taxon>
        <taxon>Myriangiales</taxon>
        <taxon>Elsinoaceae</taxon>
        <taxon>Elsinoe</taxon>
    </lineage>
</organism>
<evidence type="ECO:0000256" key="1">
    <source>
        <dbReference type="SAM" id="MobiDB-lite"/>
    </source>
</evidence>
<evidence type="ECO:0000313" key="3">
    <source>
        <dbReference type="Proteomes" id="UP000243723"/>
    </source>
</evidence>
<evidence type="ECO:0000313" key="2">
    <source>
        <dbReference type="EMBL" id="PSK56856.1"/>
    </source>
</evidence>
<gene>
    <name evidence="2" type="ORF">B9Z65_6480</name>
</gene>
<feature type="compositionally biased region" description="Basic and acidic residues" evidence="1">
    <location>
        <begin position="553"/>
        <end position="562"/>
    </location>
</feature>
<sequence length="1549" mass="174412">MAQLSGGGADPPRIILRVHKDPGFKQLPDDLGKSLALDNEKVYDKTPDINYPVFERLMRKVTYTTVQERLLKTSHRGMALWFMQHGWKEKRFVTSDRIECPDQGGLNWDGDFEEFGESEDGDDVALPILQSCLLAMRNKLFYNYAVYAMVAALPDVLEHVNFKQLLLICNRYDIEDAELKIGFVWEAVFKDADKKDKQPTARIRSFFEDITLHDICHYPFPGYQIPNEECEKAFLDWKTSCEVYEVLYGTDIFGQWWEDLERFVISHQSQPSTFAEGPSNRMFNSHPVHDSRMVELTRTPKDLLDKLPGLPPWPSNPAYSGLVNMSHMIDPDWFYLLKNAPSAFLRSLYTYDVENPVSYASIGLPISEIGPTIQTAEKALQLPSLAEAALCMPRDGSADHLFLYKPAYVLLALRDFPISDTELELVFEWYGVADAGRTASAIFSFKPGTRIRNYRQISSLLFYQMLYLCNTKDYSVFLAQFSVLPNYLPGANPTHAQIFAFTHWARQRISRKARESLQMQFPMFSQTTEGRMLWPELDEMGVPSISKPTVCRSTDDTKEQESQKSTTPFKTLKQADYVQYRRTFDFLVNDNTSSTSRSPITDTVPSLTWCMERMQKQGSDYHWINSKVYILIKGLCCAKTRTGTIQDWESLVQEHLHDDASSLRDFAKHCFPGQPVVETVFQQLNAEQIRGFMIKASDKALKNPNYRPEMLMQAGWEESPESISWSTLSQGRFPRQISFRPRPAGASSMSTSESQKQFKRQSTFIHPEASVYKFLSGEVPTQEEEEEEAKIPAPPMPNFKRREQPGRKVKTTAQASATPARKTNKYAKPPGTSKPKASSSKGPAGPSLAGRTPSSRKSKTVHAQAGSQKNGDIAKPTIGETASGADRIAGLVAQSAQSTHESDSDGRTSISKKTLVLDNERTREQSKSRTEANEAEAGPSLTRERLTPPETLHLKPQLSLQRTSHHVKDNVTLTVSPSKASHQVHGSQQAVPMIAPSSSRSEQSRLRLLSSSLSQQETPRPEFSVPTLHSTSDMPRTSTSDAPVNDPNPRFASSRDTDGTAKPTSVKCGMSAAQRSFENDAREMLEAYRKGQQVGTVMTARNQKELLQRYTPAVIRSMTDCAAQVPENGRNQGLHEDFHKVARWLQKRHHEASPNTEMDISGTAIPSAPHRQFHAKTALMVQAELREGRRDSDRNGDLLRRQKMQMMLDIHQTEERRSAKSRLLDELDTKLEEHIKRSTESPNYVPEDDESLVFETTPESIRQAIRAFAQDQEDVQLQMPWRVQSTVTPGSNAEANGVATNMTLEKLQPPFVSNPPVSNLGISAQASTSLSHSDMASNASKDVAAPNDDKARGRSHQRGMEAKPVPVQEPEHIATGSAVESFKKPRMEDLPRTPPSRFTISNHARPGRAASRSVSRFRNPVSRSERVGTPFSVEEKKGFDNRASSLHLDYSKDEQSCDTGSKRVPVKRRYPIDLSEGDDSFRIKRPHTSDKYQSAVPQTGHKPQRFFDLTGQTSLSIDQKQEQQKREQQRRKLADAEAKAGSLQVDELE</sequence>
<feature type="compositionally biased region" description="Low complexity" evidence="1">
    <location>
        <begin position="997"/>
        <end position="1017"/>
    </location>
</feature>
<feature type="compositionally biased region" description="Low complexity" evidence="1">
    <location>
        <begin position="827"/>
        <end position="850"/>
    </location>
</feature>
<feature type="compositionally biased region" description="Basic and acidic residues" evidence="1">
    <location>
        <begin position="1519"/>
        <end position="1538"/>
    </location>
</feature>